<evidence type="ECO:0000313" key="1">
    <source>
        <dbReference type="EMBL" id="QKE65729.1"/>
    </source>
</evidence>
<keyword evidence="2" id="KW-1185">Reference proteome</keyword>
<dbReference type="InterPro" id="IPR036629">
    <property type="entry name" value="YjbJ_sf"/>
</dbReference>
<dbReference type="AlphaFoldDB" id="A0A6M8FPE6"/>
<evidence type="ECO:0000313" key="2">
    <source>
        <dbReference type="Proteomes" id="UP000501379"/>
    </source>
</evidence>
<accession>A0A6M8FPE6</accession>
<dbReference type="Gene3D" id="1.10.1470.10">
    <property type="entry name" value="YjbJ"/>
    <property type="match status" value="1"/>
</dbReference>
<dbReference type="Proteomes" id="UP000501379">
    <property type="component" value="Chromosome"/>
</dbReference>
<name>A0A6M8FPE6_9GAMM</name>
<dbReference type="EMBL" id="CP053697">
    <property type="protein sequence ID" value="QKE65729.1"/>
    <property type="molecule type" value="Genomic_DNA"/>
</dbReference>
<protein>
    <submittedName>
        <fullName evidence="1">General stress protein CsbD</fullName>
    </submittedName>
</protein>
<dbReference type="SUPFAM" id="SSF69047">
    <property type="entry name" value="Hypothetical protein YjbJ"/>
    <property type="match status" value="1"/>
</dbReference>
<gene>
    <name evidence="1" type="ORF">HNE05_12105</name>
</gene>
<reference evidence="1" key="1">
    <citation type="submission" date="2020-07" db="EMBL/GenBank/DDBJ databases">
        <title>Nitrate ammonifying Pseudomonas campi sp. nov. isolated from German agricultural grassland.</title>
        <authorList>
            <person name="Timsy T."/>
            <person name="Ulrich A."/>
            <person name="Spanner T."/>
            <person name="Foesel B."/>
            <person name="Kolb S."/>
            <person name="Horn M.A."/>
            <person name="Behrendt U."/>
        </authorList>
    </citation>
    <scope>NUCLEOTIDE SEQUENCE</scope>
    <source>
        <strain evidence="1">S1-A32-2</strain>
    </source>
</reference>
<proteinExistence type="predicted"/>
<organism evidence="1 2">
    <name type="scientific">Aquipseudomonas campi</name>
    <dbReference type="NCBI Taxonomy" id="2731681"/>
    <lineage>
        <taxon>Bacteria</taxon>
        <taxon>Pseudomonadati</taxon>
        <taxon>Pseudomonadota</taxon>
        <taxon>Gammaproteobacteria</taxon>
        <taxon>Pseudomonadales</taxon>
        <taxon>Pseudomonadaceae</taxon>
        <taxon>Aquipseudomonas</taxon>
    </lineage>
</organism>
<dbReference type="KEGG" id="pcam:HNE05_12105"/>
<sequence length="68" mass="7580">MPSAAQLCGQCKQQIGVVTRAWGHFTDNQRLIKRGQALRLAGLLQARYAFSRDEADAQVKAFIEKSKC</sequence>